<organism evidence="2 3">
    <name type="scientific">Tabrizicola oligotrophica</name>
    <dbReference type="NCBI Taxonomy" id="2710650"/>
    <lineage>
        <taxon>Bacteria</taxon>
        <taxon>Pseudomonadati</taxon>
        <taxon>Pseudomonadota</taxon>
        <taxon>Alphaproteobacteria</taxon>
        <taxon>Rhodobacterales</taxon>
        <taxon>Paracoccaceae</taxon>
        <taxon>Tabrizicola</taxon>
    </lineage>
</organism>
<proteinExistence type="predicted"/>
<evidence type="ECO:0000313" key="3">
    <source>
        <dbReference type="Proteomes" id="UP000477782"/>
    </source>
</evidence>
<evidence type="ECO:0000313" key="2">
    <source>
        <dbReference type="EMBL" id="NEY90829.1"/>
    </source>
</evidence>
<keyword evidence="1" id="KW-0472">Membrane</keyword>
<evidence type="ECO:0000256" key="1">
    <source>
        <dbReference type="SAM" id="Phobius"/>
    </source>
</evidence>
<gene>
    <name evidence="2" type="ORF">G4Z14_11020</name>
</gene>
<feature type="transmembrane region" description="Helical" evidence="1">
    <location>
        <begin position="38"/>
        <end position="58"/>
    </location>
</feature>
<dbReference type="AlphaFoldDB" id="A0A6M0QTM8"/>
<keyword evidence="3" id="KW-1185">Reference proteome</keyword>
<protein>
    <submittedName>
        <fullName evidence="2">Uncharacterized protein</fullName>
    </submittedName>
</protein>
<comment type="caution">
    <text evidence="2">The sequence shown here is derived from an EMBL/GenBank/DDBJ whole genome shotgun (WGS) entry which is preliminary data.</text>
</comment>
<reference evidence="2 3" key="1">
    <citation type="submission" date="2020-02" db="EMBL/GenBank/DDBJ databases">
        <authorList>
            <person name="Chen W.-M."/>
        </authorList>
    </citation>
    <scope>NUCLEOTIDE SEQUENCE [LARGE SCALE GENOMIC DNA]</scope>
    <source>
        <strain evidence="2 3">KMS-5</strain>
    </source>
</reference>
<keyword evidence="1" id="KW-1133">Transmembrane helix</keyword>
<dbReference type="EMBL" id="JAAIVJ010000006">
    <property type="protein sequence ID" value="NEY90829.1"/>
    <property type="molecule type" value="Genomic_DNA"/>
</dbReference>
<name>A0A6M0QTM8_9RHOB</name>
<keyword evidence="1" id="KW-0812">Transmembrane</keyword>
<accession>A0A6M0QTM8</accession>
<sequence>MSLVRPTALATLSRWREVALSAATALLGLWIATRGGPILAVAGLALAALAGGLALTALRRLRFAQDIAAPGLVEVVEGEVRYFGPSAGGTVSLSDLTELRLIVLRGHRMWRLKQADGQALLIPVDAAGAESLFDGFASLPGIDLPAVLAALSPAPSGPAASGPGQIVAGQPDMIVLWHRGGRVPTAMRPLSPRG</sequence>
<dbReference type="Proteomes" id="UP000477782">
    <property type="component" value="Unassembled WGS sequence"/>
</dbReference>
<dbReference type="RefSeq" id="WP_164625677.1">
    <property type="nucleotide sequence ID" value="NZ_JAAIVJ010000006.1"/>
</dbReference>